<feature type="domain" description="Imelysin-like" evidence="4">
    <location>
        <begin position="28"/>
        <end position="301"/>
    </location>
</feature>
<sequence length="326" mass="35007">MRLPALLLSLTLAAPAFGGVSEALEQDILPGFAGFAEAARTLAETAEADCTAPSVRPAYNAAFDAWLAVGDLRLGPSETAALSIAFWPDDRGFTQRTVTKMVAQQDPVVDDPARFAEASIAAKGLFALEMLLYDPAFSGYDAHSYSCRYVQAASIELARQAQALNADWEEFAKVLETAGAPDNATYMSDDEAIRALYTQLLSGLEFTADSRLGRPLGTFDKPRPKLAEARRSGRSLRNVLLSTEAAEQLAHALVDHDLPQVDAASDNIKKAAQSIDKKDLSGVSDPQSRLRVEILQQQVQSMRRAVETEIGTALGISAGFNSQDGD</sequence>
<evidence type="ECO:0000256" key="3">
    <source>
        <dbReference type="SAM" id="SignalP"/>
    </source>
</evidence>
<feature type="signal peptide" evidence="3">
    <location>
        <begin position="1"/>
        <end position="18"/>
    </location>
</feature>
<dbReference type="InterPro" id="IPR038352">
    <property type="entry name" value="Imelysin_sf"/>
</dbReference>
<evidence type="ECO:0000313" key="6">
    <source>
        <dbReference type="Proteomes" id="UP000242224"/>
    </source>
</evidence>
<comment type="subcellular location">
    <subcellularLocation>
        <location evidence="1">Cell envelope</location>
    </subcellularLocation>
</comment>
<name>A0ABX3MIY5_9RHOB</name>
<keyword evidence="2 3" id="KW-0732">Signal</keyword>
<reference evidence="5 6" key="1">
    <citation type="submission" date="2016-11" db="EMBL/GenBank/DDBJ databases">
        <title>A multilocus sequence analysis scheme for characterization of bacteria in the genus Thioclava.</title>
        <authorList>
            <person name="Liu Y."/>
            <person name="Shao Z."/>
        </authorList>
    </citation>
    <scope>NUCLEOTIDE SEQUENCE [LARGE SCALE GENOMIC DNA]</scope>
    <source>
        <strain evidence="5 6">11.10-0-13</strain>
    </source>
</reference>
<dbReference type="RefSeq" id="WP_078575030.1">
    <property type="nucleotide sequence ID" value="NZ_MPZS01000003.1"/>
</dbReference>
<dbReference type="Gene3D" id="1.20.1420.20">
    <property type="entry name" value="M75 peptidase, HXXE motif"/>
    <property type="match status" value="1"/>
</dbReference>
<evidence type="ECO:0000256" key="1">
    <source>
        <dbReference type="ARBA" id="ARBA00004196"/>
    </source>
</evidence>
<evidence type="ECO:0000313" key="5">
    <source>
        <dbReference type="EMBL" id="OOY11236.1"/>
    </source>
</evidence>
<organism evidence="5 6">
    <name type="scientific">Thioclava marina</name>
    <dbReference type="NCBI Taxonomy" id="1915077"/>
    <lineage>
        <taxon>Bacteria</taxon>
        <taxon>Pseudomonadati</taxon>
        <taxon>Pseudomonadota</taxon>
        <taxon>Alphaproteobacteria</taxon>
        <taxon>Rhodobacterales</taxon>
        <taxon>Paracoccaceae</taxon>
        <taxon>Thioclava</taxon>
    </lineage>
</organism>
<feature type="chain" id="PRO_5045303735" evidence="3">
    <location>
        <begin position="19"/>
        <end position="326"/>
    </location>
</feature>
<dbReference type="InterPro" id="IPR018976">
    <property type="entry name" value="Imelysin-like"/>
</dbReference>
<proteinExistence type="predicted"/>
<gene>
    <name evidence="5" type="ORF">BMG00_16025</name>
</gene>
<protein>
    <submittedName>
        <fullName evidence="5">Signal peptidase</fullName>
    </submittedName>
</protein>
<evidence type="ECO:0000259" key="4">
    <source>
        <dbReference type="Pfam" id="PF09375"/>
    </source>
</evidence>
<dbReference type="Proteomes" id="UP000242224">
    <property type="component" value="Unassembled WGS sequence"/>
</dbReference>
<keyword evidence="6" id="KW-1185">Reference proteome</keyword>
<comment type="caution">
    <text evidence="5">The sequence shown here is derived from an EMBL/GenBank/DDBJ whole genome shotgun (WGS) entry which is preliminary data.</text>
</comment>
<accession>A0ABX3MIY5</accession>
<dbReference type="Pfam" id="PF09375">
    <property type="entry name" value="Peptidase_M75"/>
    <property type="match status" value="1"/>
</dbReference>
<dbReference type="InterPro" id="IPR034984">
    <property type="entry name" value="Imelysin-like_IPPA"/>
</dbReference>
<dbReference type="CDD" id="cd14659">
    <property type="entry name" value="Imelysin-like_IPPA"/>
    <property type="match status" value="1"/>
</dbReference>
<evidence type="ECO:0000256" key="2">
    <source>
        <dbReference type="ARBA" id="ARBA00022729"/>
    </source>
</evidence>
<dbReference type="EMBL" id="MPZS01000003">
    <property type="protein sequence ID" value="OOY11236.1"/>
    <property type="molecule type" value="Genomic_DNA"/>
</dbReference>